<name>A0A939EE08_9HYPH</name>
<keyword evidence="2" id="KW-0472">Membrane</keyword>
<evidence type="ECO:0000256" key="2">
    <source>
        <dbReference type="SAM" id="Phobius"/>
    </source>
</evidence>
<feature type="transmembrane region" description="Helical" evidence="2">
    <location>
        <begin position="202"/>
        <end position="230"/>
    </location>
</feature>
<feature type="transmembrane region" description="Helical" evidence="2">
    <location>
        <begin position="12"/>
        <end position="33"/>
    </location>
</feature>
<dbReference type="PANTHER" id="PTHR37422">
    <property type="entry name" value="TEICHURONIC ACID BIOSYNTHESIS PROTEIN TUAE"/>
    <property type="match status" value="1"/>
</dbReference>
<organism evidence="3 4">
    <name type="scientific">Roseibium aggregatum</name>
    <dbReference type="NCBI Taxonomy" id="187304"/>
    <lineage>
        <taxon>Bacteria</taxon>
        <taxon>Pseudomonadati</taxon>
        <taxon>Pseudomonadota</taxon>
        <taxon>Alphaproteobacteria</taxon>
        <taxon>Hyphomicrobiales</taxon>
        <taxon>Stappiaceae</taxon>
        <taxon>Roseibium</taxon>
    </lineage>
</organism>
<feature type="transmembrane region" description="Helical" evidence="2">
    <location>
        <begin position="113"/>
        <end position="132"/>
    </location>
</feature>
<feature type="transmembrane region" description="Helical" evidence="2">
    <location>
        <begin position="318"/>
        <end position="342"/>
    </location>
</feature>
<gene>
    <name evidence="3" type="ORF">JF539_05900</name>
</gene>
<proteinExistence type="predicted"/>
<feature type="transmembrane region" description="Helical" evidence="2">
    <location>
        <begin position="64"/>
        <end position="83"/>
    </location>
</feature>
<reference evidence="3" key="1">
    <citation type="submission" date="2020-12" db="EMBL/GenBank/DDBJ databases">
        <title>Oil enriched cultivation method for isolating marine PHA-producing bacteria.</title>
        <authorList>
            <person name="Zheng W."/>
            <person name="Yu S."/>
            <person name="Huang Y."/>
        </authorList>
    </citation>
    <scope>NUCLEOTIDE SEQUENCE</scope>
    <source>
        <strain evidence="3">SY-2-12</strain>
    </source>
</reference>
<dbReference type="EMBL" id="JAEKJZ010000001">
    <property type="protein sequence ID" value="MBN9669864.1"/>
    <property type="molecule type" value="Genomic_DNA"/>
</dbReference>
<dbReference type="PANTHER" id="PTHR37422:SF17">
    <property type="entry name" value="O-ANTIGEN LIGASE"/>
    <property type="match status" value="1"/>
</dbReference>
<feature type="region of interest" description="Disordered" evidence="1">
    <location>
        <begin position="414"/>
        <end position="448"/>
    </location>
</feature>
<dbReference type="RefSeq" id="WP_207139397.1">
    <property type="nucleotide sequence ID" value="NZ_JAEKJZ010000001.1"/>
</dbReference>
<dbReference type="Proteomes" id="UP000664096">
    <property type="component" value="Unassembled WGS sequence"/>
</dbReference>
<feature type="transmembrane region" description="Helical" evidence="2">
    <location>
        <begin position="170"/>
        <end position="190"/>
    </location>
</feature>
<protein>
    <submittedName>
        <fullName evidence="3">Uncharacterized protein</fullName>
    </submittedName>
</protein>
<evidence type="ECO:0000313" key="3">
    <source>
        <dbReference type="EMBL" id="MBN9669864.1"/>
    </source>
</evidence>
<comment type="caution">
    <text evidence="3">The sequence shown here is derived from an EMBL/GenBank/DDBJ whole genome shotgun (WGS) entry which is preliminary data.</text>
</comment>
<dbReference type="InterPro" id="IPR051533">
    <property type="entry name" value="WaaL-like"/>
</dbReference>
<dbReference type="AlphaFoldDB" id="A0A939EE08"/>
<feature type="transmembrane region" description="Helical" evidence="2">
    <location>
        <begin position="246"/>
        <end position="268"/>
    </location>
</feature>
<keyword evidence="2" id="KW-0812">Transmembrane</keyword>
<keyword evidence="2" id="KW-1133">Transmembrane helix</keyword>
<accession>A0A939EE08</accession>
<evidence type="ECO:0000313" key="4">
    <source>
        <dbReference type="Proteomes" id="UP000664096"/>
    </source>
</evidence>
<sequence length="448" mass="50616">MKNSENKSVPFLVVLFIISFMFPVTSNFFVGGIQLTPQKLLIVLICIPTAVQFLKIQNKKNYDYLFFVYSTWIFICISVNTSFEHVYNDIFVYMSYITVYALVQTQYKNLYQVRSTIFFIFFLVIVLFVVAIPESYTGNRFLPNFASSVTGSYYAFRNDMRMGLFRAQTVFSHAIYHGIFCAIILSYMWYLVKNNFGKIFSVILILAATFFSLSSGPLTAIAIQIVIIVVERLTRGIHNRGRKISFFLLFSYIFLEIASKGPFINFLARTLSFNMGSAYNRILIWEHTTDDIMRHPIFGFDPFTWTRPIWMGGSVDSYWLIAAMTGGIPAVILLGLCIIFIVRGLFARSDETVNPDYVSVRRGAAFTLIALCVCGATVDFFREAEPLFVFYLALAAFVARLSDDPAVLSRNAASTTNEGVSRRSSRIGYTRPRQSSGSAAAGLPGQTP</sequence>
<feature type="transmembrane region" description="Helical" evidence="2">
    <location>
        <begin position="363"/>
        <end position="381"/>
    </location>
</feature>
<evidence type="ECO:0000256" key="1">
    <source>
        <dbReference type="SAM" id="MobiDB-lite"/>
    </source>
</evidence>